<dbReference type="InterPro" id="IPR035069">
    <property type="entry name" value="TTHA1013/TTHA0281-like"/>
</dbReference>
<evidence type="ECO:0000313" key="3">
    <source>
        <dbReference type="Proteomes" id="UP000308508"/>
    </source>
</evidence>
<sequence>MRYLVLICQELGGSSWSSQIPDLPGCVSCGDTRCAAMESVREAAAAWIEATWSAGRAIPAATRRKGDELVVHALGDGWEVDALDLDLPAHGDDDLQPIILSERDLRKFLFAIDNPPPIDSRLSQAMAGGADGTTANWGPKR</sequence>
<reference evidence="2 3" key="1">
    <citation type="submission" date="2019-04" db="EMBL/GenBank/DDBJ databases">
        <authorList>
            <person name="Grouzdev D.S."/>
            <person name="Nazina T.N."/>
        </authorList>
    </citation>
    <scope>NUCLEOTIDE SEQUENCE [LARGE SCALE GENOMIC DNA]</scope>
    <source>
        <strain evidence="2 3">SHC 3-19</strain>
    </source>
</reference>
<dbReference type="AlphaFoldDB" id="A0A5R9PHL3"/>
<accession>A0A5R9PHL3</accession>
<dbReference type="EMBL" id="SROY01000001">
    <property type="protein sequence ID" value="TLX22483.1"/>
    <property type="molecule type" value="Genomic_DNA"/>
</dbReference>
<proteinExistence type="predicted"/>
<comment type="caution">
    <text evidence="2">The sequence shown here is derived from an EMBL/GenBank/DDBJ whole genome shotgun (WGS) entry which is preliminary data.</text>
</comment>
<feature type="domain" description="HicB-like antitoxin of toxin-antitoxin system" evidence="1">
    <location>
        <begin position="5"/>
        <end position="62"/>
    </location>
</feature>
<dbReference type="Pfam" id="PF15919">
    <property type="entry name" value="HicB_lk_antitox"/>
    <property type="match status" value="1"/>
</dbReference>
<evidence type="ECO:0000259" key="1">
    <source>
        <dbReference type="Pfam" id="PF15919"/>
    </source>
</evidence>
<keyword evidence="3" id="KW-1185">Reference proteome</keyword>
<protein>
    <recommendedName>
        <fullName evidence="1">HicB-like antitoxin of toxin-antitoxin system domain-containing protein</fullName>
    </recommendedName>
</protein>
<dbReference type="RefSeq" id="WP_138346366.1">
    <property type="nucleotide sequence ID" value="NZ_SROY01000001.1"/>
</dbReference>
<name>A0A5R9PHL3_9GAMM</name>
<organism evidence="2 3">
    <name type="scientific">Thermomonas fusca</name>
    <dbReference type="NCBI Taxonomy" id="215690"/>
    <lineage>
        <taxon>Bacteria</taxon>
        <taxon>Pseudomonadati</taxon>
        <taxon>Pseudomonadota</taxon>
        <taxon>Gammaproteobacteria</taxon>
        <taxon>Lysobacterales</taxon>
        <taxon>Lysobacteraceae</taxon>
        <taxon>Thermomonas</taxon>
    </lineage>
</organism>
<dbReference type="SUPFAM" id="SSF143100">
    <property type="entry name" value="TTHA1013/TTHA0281-like"/>
    <property type="match status" value="1"/>
</dbReference>
<dbReference type="InterPro" id="IPR031807">
    <property type="entry name" value="HicB-like"/>
</dbReference>
<evidence type="ECO:0000313" key="2">
    <source>
        <dbReference type="EMBL" id="TLX22483.1"/>
    </source>
</evidence>
<gene>
    <name evidence="2" type="ORF">E5S66_00150</name>
</gene>
<dbReference type="Gene3D" id="3.30.160.250">
    <property type="match status" value="1"/>
</dbReference>
<dbReference type="Proteomes" id="UP000308508">
    <property type="component" value="Unassembled WGS sequence"/>
</dbReference>